<protein>
    <submittedName>
        <fullName evidence="1">Uncharacterized protein</fullName>
    </submittedName>
</protein>
<sequence>MNAWEIEELVIEVAEHLDGFTPLVRAGHPAYLVGPGGARLVVQPLWNRQGRIRVLGVYPDGSRSVLPDQRRHEITVTAARGAVFIAKKIDRRLLPGYRTDLAACHGRLAARATQDGTRAQLAETLITLLPGARLIDNERATVISWRLGTASGTFTIHGDVTATIQIAAADRELTERIADAVRHRAS</sequence>
<evidence type="ECO:0000313" key="2">
    <source>
        <dbReference type="Proteomes" id="UP000651728"/>
    </source>
</evidence>
<comment type="caution">
    <text evidence="1">The sequence shown here is derived from an EMBL/GenBank/DDBJ whole genome shotgun (WGS) entry which is preliminary data.</text>
</comment>
<reference evidence="1 2" key="1">
    <citation type="submission" date="2021-01" db="EMBL/GenBank/DDBJ databases">
        <title>Whole genome shotgun sequence of Microbispora amethystogenes NBRC 101907.</title>
        <authorList>
            <person name="Komaki H."/>
            <person name="Tamura T."/>
        </authorList>
    </citation>
    <scope>NUCLEOTIDE SEQUENCE [LARGE SCALE GENOMIC DNA]</scope>
    <source>
        <strain evidence="1 2">NBRC 101907</strain>
    </source>
</reference>
<proteinExistence type="predicted"/>
<name>A0ABQ4FF13_9ACTN</name>
<accession>A0ABQ4FF13</accession>
<dbReference type="EMBL" id="BOOB01000025">
    <property type="protein sequence ID" value="GIH33409.1"/>
    <property type="molecule type" value="Genomic_DNA"/>
</dbReference>
<dbReference type="Proteomes" id="UP000651728">
    <property type="component" value="Unassembled WGS sequence"/>
</dbReference>
<dbReference type="RefSeq" id="WP_204286426.1">
    <property type="nucleotide sequence ID" value="NZ_BAABEJ010000007.1"/>
</dbReference>
<organism evidence="1 2">
    <name type="scientific">Microbispora amethystogenes</name>
    <dbReference type="NCBI Taxonomy" id="1427754"/>
    <lineage>
        <taxon>Bacteria</taxon>
        <taxon>Bacillati</taxon>
        <taxon>Actinomycetota</taxon>
        <taxon>Actinomycetes</taxon>
        <taxon>Streptosporangiales</taxon>
        <taxon>Streptosporangiaceae</taxon>
        <taxon>Microbispora</taxon>
    </lineage>
</organism>
<evidence type="ECO:0000313" key="1">
    <source>
        <dbReference type="EMBL" id="GIH33409.1"/>
    </source>
</evidence>
<keyword evidence="2" id="KW-1185">Reference proteome</keyword>
<gene>
    <name evidence="1" type="ORF">Mam01_35730</name>
</gene>